<feature type="domain" description="Insertion element IS150 protein InsJ-like helix-turn-helix" evidence="1">
    <location>
        <begin position="18"/>
        <end position="64"/>
    </location>
</feature>
<dbReference type="SUPFAM" id="SSF48295">
    <property type="entry name" value="TrpR-like"/>
    <property type="match status" value="1"/>
</dbReference>
<organism evidence="2 3">
    <name type="scientific">Ligilactobacillus faecis</name>
    <dbReference type="NCBI Taxonomy" id="762833"/>
    <lineage>
        <taxon>Bacteria</taxon>
        <taxon>Bacillati</taxon>
        <taxon>Bacillota</taxon>
        <taxon>Bacilli</taxon>
        <taxon>Lactobacillales</taxon>
        <taxon>Lactobacillaceae</taxon>
        <taxon>Ligilactobacillus</taxon>
    </lineage>
</organism>
<dbReference type="InterPro" id="IPR010921">
    <property type="entry name" value="Trp_repressor/repl_initiator"/>
</dbReference>
<proteinExistence type="predicted"/>
<evidence type="ECO:0000313" key="2">
    <source>
        <dbReference type="EMBL" id="MEY8661615.1"/>
    </source>
</evidence>
<comment type="caution">
    <text evidence="2">The sequence shown here is derived from an EMBL/GenBank/DDBJ whole genome shotgun (WGS) entry which is preliminary data.</text>
</comment>
<gene>
    <name evidence="2" type="ORF">AALT52_01710</name>
</gene>
<dbReference type="InterPro" id="IPR055247">
    <property type="entry name" value="InsJ-like_HTH"/>
</dbReference>
<dbReference type="InterPro" id="IPR036388">
    <property type="entry name" value="WH-like_DNA-bd_sf"/>
</dbReference>
<sequence length="68" mass="8174">MSRRTTKHTLEERYQATSEYLSGQYSKHFICQKYTISKNTFDNWIRKYKAGGLDGLKESRTWKKYSVE</sequence>
<name>A0ABV4DMA7_9LACO</name>
<dbReference type="RefSeq" id="WP_369940615.1">
    <property type="nucleotide sequence ID" value="NZ_JBCLUF010000004.1"/>
</dbReference>
<dbReference type="Gene3D" id="1.10.10.10">
    <property type="entry name" value="Winged helix-like DNA-binding domain superfamily/Winged helix DNA-binding domain"/>
    <property type="match status" value="1"/>
</dbReference>
<protein>
    <submittedName>
        <fullName evidence="2">Transposase</fullName>
    </submittedName>
</protein>
<dbReference type="Proteomes" id="UP001565236">
    <property type="component" value="Unassembled WGS sequence"/>
</dbReference>
<accession>A0ABV4DMA7</accession>
<keyword evidence="3" id="KW-1185">Reference proteome</keyword>
<dbReference type="Pfam" id="PF13518">
    <property type="entry name" value="HTH_28"/>
    <property type="match status" value="1"/>
</dbReference>
<evidence type="ECO:0000313" key="3">
    <source>
        <dbReference type="Proteomes" id="UP001565236"/>
    </source>
</evidence>
<dbReference type="EMBL" id="JBCLUF010000004">
    <property type="protein sequence ID" value="MEY8661615.1"/>
    <property type="molecule type" value="Genomic_DNA"/>
</dbReference>
<evidence type="ECO:0000259" key="1">
    <source>
        <dbReference type="Pfam" id="PF13518"/>
    </source>
</evidence>
<reference evidence="2 3" key="1">
    <citation type="submission" date="2024-03" db="EMBL/GenBank/DDBJ databases">
        <title>Mouse gut bacterial collection (mGBC) of GemPharmatech.</title>
        <authorList>
            <person name="He Y."/>
            <person name="Dong L."/>
            <person name="Wu D."/>
            <person name="Gao X."/>
            <person name="Lin Z."/>
        </authorList>
    </citation>
    <scope>NUCLEOTIDE SEQUENCE [LARGE SCALE GENOMIC DNA]</scope>
    <source>
        <strain evidence="2 3">15-30</strain>
    </source>
</reference>